<sequence>MSSAEPSDGDSSSGLRERAREVWRAALLGAALGAFGLVAVVVAGETLQFASEKLFALAALVFGFSLLGWSGSMFAGRGMENFQKHLGGRSDWSAADSRQAMAVLGGVGVGGMVGVSVGTAVLANVV</sequence>
<keyword evidence="1" id="KW-1133">Transmembrane helix</keyword>
<accession>A0ABD5Q2M0</accession>
<feature type="transmembrane region" description="Helical" evidence="1">
    <location>
        <begin position="55"/>
        <end position="79"/>
    </location>
</feature>
<dbReference type="InterPro" id="IPR055692">
    <property type="entry name" value="DUF7268"/>
</dbReference>
<dbReference type="Proteomes" id="UP001595945">
    <property type="component" value="Unassembled WGS sequence"/>
</dbReference>
<feature type="transmembrane region" description="Helical" evidence="1">
    <location>
        <begin position="100"/>
        <end position="123"/>
    </location>
</feature>
<dbReference type="GeneID" id="73044528"/>
<evidence type="ECO:0000256" key="1">
    <source>
        <dbReference type="SAM" id="Phobius"/>
    </source>
</evidence>
<dbReference type="AlphaFoldDB" id="A0ABD5Q2M0"/>
<organism evidence="2 3">
    <name type="scientific">Halorussus aquaticus</name>
    <dbReference type="NCBI Taxonomy" id="2953748"/>
    <lineage>
        <taxon>Archaea</taxon>
        <taxon>Methanobacteriati</taxon>
        <taxon>Methanobacteriota</taxon>
        <taxon>Stenosarchaea group</taxon>
        <taxon>Halobacteria</taxon>
        <taxon>Halobacteriales</taxon>
        <taxon>Haladaptataceae</taxon>
        <taxon>Halorussus</taxon>
    </lineage>
</organism>
<dbReference type="RefSeq" id="WP_254269505.1">
    <property type="nucleotide sequence ID" value="NZ_CP100400.1"/>
</dbReference>
<gene>
    <name evidence="2" type="ORF">ACFO9K_10930</name>
</gene>
<keyword evidence="1" id="KW-0472">Membrane</keyword>
<keyword evidence="3" id="KW-1185">Reference proteome</keyword>
<proteinExistence type="predicted"/>
<feature type="transmembrane region" description="Helical" evidence="1">
    <location>
        <begin position="22"/>
        <end position="43"/>
    </location>
</feature>
<protein>
    <submittedName>
        <fullName evidence="2">Uncharacterized protein</fullName>
    </submittedName>
</protein>
<reference evidence="2 3" key="1">
    <citation type="journal article" date="2019" name="Int. J. Syst. Evol. Microbiol.">
        <title>The Global Catalogue of Microorganisms (GCM) 10K type strain sequencing project: providing services to taxonomists for standard genome sequencing and annotation.</title>
        <authorList>
            <consortium name="The Broad Institute Genomics Platform"/>
            <consortium name="The Broad Institute Genome Sequencing Center for Infectious Disease"/>
            <person name="Wu L."/>
            <person name="Ma J."/>
        </authorList>
    </citation>
    <scope>NUCLEOTIDE SEQUENCE [LARGE SCALE GENOMIC DNA]</scope>
    <source>
        <strain evidence="2 3">XZYJ18</strain>
    </source>
</reference>
<dbReference type="Pfam" id="PF23930">
    <property type="entry name" value="DUF7268"/>
    <property type="match status" value="1"/>
</dbReference>
<comment type="caution">
    <text evidence="2">The sequence shown here is derived from an EMBL/GenBank/DDBJ whole genome shotgun (WGS) entry which is preliminary data.</text>
</comment>
<dbReference type="EMBL" id="JBHSHT010000001">
    <property type="protein sequence ID" value="MFC4824774.1"/>
    <property type="molecule type" value="Genomic_DNA"/>
</dbReference>
<name>A0ABD5Q2M0_9EURY</name>
<evidence type="ECO:0000313" key="3">
    <source>
        <dbReference type="Proteomes" id="UP001595945"/>
    </source>
</evidence>
<evidence type="ECO:0000313" key="2">
    <source>
        <dbReference type="EMBL" id="MFC4824774.1"/>
    </source>
</evidence>
<keyword evidence="1" id="KW-0812">Transmembrane</keyword>